<dbReference type="Proteomes" id="UP000585474">
    <property type="component" value="Unassembled WGS sequence"/>
</dbReference>
<proteinExistence type="predicted"/>
<gene>
    <name evidence="1" type="ORF">Acr_23g0001280</name>
</gene>
<evidence type="ECO:0000313" key="2">
    <source>
        <dbReference type="Proteomes" id="UP000585474"/>
    </source>
</evidence>
<reference evidence="1 2" key="1">
    <citation type="submission" date="2019-07" db="EMBL/GenBank/DDBJ databases">
        <title>De Novo Assembly of kiwifruit Actinidia rufa.</title>
        <authorList>
            <person name="Sugita-Konishi S."/>
            <person name="Sato K."/>
            <person name="Mori E."/>
            <person name="Abe Y."/>
            <person name="Kisaki G."/>
            <person name="Hamano K."/>
            <person name="Suezawa K."/>
            <person name="Otani M."/>
            <person name="Fukuda T."/>
            <person name="Manabe T."/>
            <person name="Gomi K."/>
            <person name="Tabuchi M."/>
            <person name="Akimitsu K."/>
            <person name="Kataoka I."/>
        </authorList>
    </citation>
    <scope>NUCLEOTIDE SEQUENCE [LARGE SCALE GENOMIC DNA]</scope>
    <source>
        <strain evidence="2">cv. Fuchu</strain>
    </source>
</reference>
<dbReference type="EMBL" id="BJWL01000023">
    <property type="protein sequence ID" value="GFZ11743.1"/>
    <property type="molecule type" value="Genomic_DNA"/>
</dbReference>
<evidence type="ECO:0008006" key="3">
    <source>
        <dbReference type="Google" id="ProtNLM"/>
    </source>
</evidence>
<name>A0A7J0GLR1_9ERIC</name>
<accession>A0A7J0GLR1</accession>
<evidence type="ECO:0000313" key="1">
    <source>
        <dbReference type="EMBL" id="GFZ11743.1"/>
    </source>
</evidence>
<sequence>MEIECEDGTNTLLKNGFKREIGRGLGFDSKDRTNYCRHVSFELRTHSNSNANARGCFEVIGNIPCWYTTAQVVKLGFFGIQRGGEVEAGDMFCVSAKKSVWFAVKILEFEKEEERESWGVRMSMSWLRGYMWVDKC</sequence>
<dbReference type="PANTHER" id="PTHR37733:SF1">
    <property type="entry name" value="SMAD_FHA DOMAIN-CONTAINING PROTEIN"/>
    <property type="match status" value="1"/>
</dbReference>
<keyword evidence="2" id="KW-1185">Reference proteome</keyword>
<dbReference type="PANTHER" id="PTHR37733">
    <property type="entry name" value="SMAD/FHA DOMAIN-CONTAINING PROTEIN"/>
    <property type="match status" value="1"/>
</dbReference>
<dbReference type="AlphaFoldDB" id="A0A7J0GLR1"/>
<protein>
    <recommendedName>
        <fullName evidence="3">SMAD/FHA domain-containing protein</fullName>
    </recommendedName>
</protein>
<organism evidence="1 2">
    <name type="scientific">Actinidia rufa</name>
    <dbReference type="NCBI Taxonomy" id="165716"/>
    <lineage>
        <taxon>Eukaryota</taxon>
        <taxon>Viridiplantae</taxon>
        <taxon>Streptophyta</taxon>
        <taxon>Embryophyta</taxon>
        <taxon>Tracheophyta</taxon>
        <taxon>Spermatophyta</taxon>
        <taxon>Magnoliopsida</taxon>
        <taxon>eudicotyledons</taxon>
        <taxon>Gunneridae</taxon>
        <taxon>Pentapetalae</taxon>
        <taxon>asterids</taxon>
        <taxon>Ericales</taxon>
        <taxon>Actinidiaceae</taxon>
        <taxon>Actinidia</taxon>
    </lineage>
</organism>
<dbReference type="OrthoDB" id="688570at2759"/>
<comment type="caution">
    <text evidence="1">The sequence shown here is derived from an EMBL/GenBank/DDBJ whole genome shotgun (WGS) entry which is preliminary data.</text>
</comment>